<sequence>MQETSARLLELLSLLQARREWTGRELAARLEVGERTVRRDVERLRALGYPVAATRGVAGGYRLEAGAAMPPLLLSDDEAVAIAVGLRTAARHPVRGIDESAARAIVKLEQVLPPRLRARVVALAGATVDVPPDAPAPLVDADTIAAFAGAVRDHETVRFDYTRHDGTGSRRRTEPHRLVVWERRWYLLAWDLDRADWRTFRLDRCGLPTPPRGPRFVPRELPDEPADLVRRGVSAAGAQVRARVVVHAPVAAVLSRVSPAVGTVTARDDDTCLLDAGAESPAVLARYLAWLDADFEVLGPPEVQAEVRALAARYARADAGPDGGS</sequence>
<dbReference type="GO" id="GO:0003677">
    <property type="term" value="F:DNA binding"/>
    <property type="evidence" value="ECO:0007669"/>
    <property type="project" value="UniProtKB-KW"/>
</dbReference>
<dbReference type="Pfam" id="PF13280">
    <property type="entry name" value="WYL"/>
    <property type="match status" value="1"/>
</dbReference>
<feature type="domain" description="HTH deoR-type" evidence="3">
    <location>
        <begin position="4"/>
        <end position="63"/>
    </location>
</feature>
<dbReference type="InterPro" id="IPR001034">
    <property type="entry name" value="DeoR_HTH"/>
</dbReference>
<evidence type="ECO:0000259" key="3">
    <source>
        <dbReference type="PROSITE" id="PS51000"/>
    </source>
</evidence>
<dbReference type="InterPro" id="IPR028349">
    <property type="entry name" value="PafC-like"/>
</dbReference>
<proteinExistence type="predicted"/>
<organism evidence="4 5">
    <name type="scientific">Luteimicrobium album</name>
    <dbReference type="NCBI Taxonomy" id="1054550"/>
    <lineage>
        <taxon>Bacteria</taxon>
        <taxon>Bacillati</taxon>
        <taxon>Actinomycetota</taxon>
        <taxon>Actinomycetes</taxon>
        <taxon>Micrococcales</taxon>
        <taxon>Luteimicrobium</taxon>
    </lineage>
</organism>
<evidence type="ECO:0000313" key="4">
    <source>
        <dbReference type="EMBL" id="GMA25542.1"/>
    </source>
</evidence>
<keyword evidence="5" id="KW-1185">Reference proteome</keyword>
<gene>
    <name evidence="4" type="ORF">GCM10025864_33010</name>
</gene>
<keyword evidence="1" id="KW-0805">Transcription regulation</keyword>
<protein>
    <submittedName>
        <fullName evidence="4">DNA-binding transcriptional regulator</fullName>
    </submittedName>
</protein>
<evidence type="ECO:0000313" key="5">
    <source>
        <dbReference type="Proteomes" id="UP001157091"/>
    </source>
</evidence>
<dbReference type="PANTHER" id="PTHR34580:SF3">
    <property type="entry name" value="PROTEIN PAFB"/>
    <property type="match status" value="1"/>
</dbReference>
<dbReference type="PROSITE" id="PS51000">
    <property type="entry name" value="HTH_DEOR_2"/>
    <property type="match status" value="1"/>
</dbReference>
<dbReference type="InterPro" id="IPR057727">
    <property type="entry name" value="WCX_dom"/>
</dbReference>
<name>A0ABQ6I4J3_9MICO</name>
<dbReference type="InterPro" id="IPR026881">
    <property type="entry name" value="WYL_dom"/>
</dbReference>
<dbReference type="InterPro" id="IPR013196">
    <property type="entry name" value="HTH_11"/>
</dbReference>
<evidence type="ECO:0000256" key="2">
    <source>
        <dbReference type="ARBA" id="ARBA00023163"/>
    </source>
</evidence>
<comment type="caution">
    <text evidence="4">The sequence shown here is derived from an EMBL/GenBank/DDBJ whole genome shotgun (WGS) entry which is preliminary data.</text>
</comment>
<dbReference type="SUPFAM" id="SSF46785">
    <property type="entry name" value="Winged helix' DNA-binding domain"/>
    <property type="match status" value="1"/>
</dbReference>
<dbReference type="PANTHER" id="PTHR34580">
    <property type="match status" value="1"/>
</dbReference>
<dbReference type="InterPro" id="IPR036388">
    <property type="entry name" value="WH-like_DNA-bd_sf"/>
</dbReference>
<reference evidence="5" key="1">
    <citation type="journal article" date="2019" name="Int. J. Syst. Evol. Microbiol.">
        <title>The Global Catalogue of Microorganisms (GCM) 10K type strain sequencing project: providing services to taxonomists for standard genome sequencing and annotation.</title>
        <authorList>
            <consortium name="The Broad Institute Genomics Platform"/>
            <consortium name="The Broad Institute Genome Sequencing Center for Infectious Disease"/>
            <person name="Wu L."/>
            <person name="Ma J."/>
        </authorList>
    </citation>
    <scope>NUCLEOTIDE SEQUENCE [LARGE SCALE GENOMIC DNA]</scope>
    <source>
        <strain evidence="5">NBRC 106348</strain>
    </source>
</reference>
<evidence type="ECO:0000256" key="1">
    <source>
        <dbReference type="ARBA" id="ARBA00023015"/>
    </source>
</evidence>
<dbReference type="Gene3D" id="1.10.10.10">
    <property type="entry name" value="Winged helix-like DNA-binding domain superfamily/Winged helix DNA-binding domain"/>
    <property type="match status" value="1"/>
</dbReference>
<keyword evidence="4" id="KW-0238">DNA-binding</keyword>
<dbReference type="Pfam" id="PF25583">
    <property type="entry name" value="WCX"/>
    <property type="match status" value="1"/>
</dbReference>
<dbReference type="InterPro" id="IPR036390">
    <property type="entry name" value="WH_DNA-bd_sf"/>
</dbReference>
<dbReference type="InterPro" id="IPR051534">
    <property type="entry name" value="CBASS_pafABC_assoc_protein"/>
</dbReference>
<dbReference type="RefSeq" id="WP_284294108.1">
    <property type="nucleotide sequence ID" value="NZ_BSUK01000001.1"/>
</dbReference>
<dbReference type="EMBL" id="BSUK01000001">
    <property type="protein sequence ID" value="GMA25542.1"/>
    <property type="molecule type" value="Genomic_DNA"/>
</dbReference>
<dbReference type="PROSITE" id="PS52050">
    <property type="entry name" value="WYL"/>
    <property type="match status" value="1"/>
</dbReference>
<dbReference type="PIRSF" id="PIRSF016838">
    <property type="entry name" value="PafC"/>
    <property type="match status" value="1"/>
</dbReference>
<accession>A0ABQ6I4J3</accession>
<keyword evidence="2" id="KW-0804">Transcription</keyword>
<dbReference type="Proteomes" id="UP001157091">
    <property type="component" value="Unassembled WGS sequence"/>
</dbReference>
<dbReference type="Pfam" id="PF08279">
    <property type="entry name" value="HTH_11"/>
    <property type="match status" value="1"/>
</dbReference>